<evidence type="ECO:0000256" key="2">
    <source>
        <dbReference type="ARBA" id="ARBA00012925"/>
    </source>
</evidence>
<dbReference type="GO" id="GO:0004089">
    <property type="term" value="F:carbonate dehydratase activity"/>
    <property type="evidence" value="ECO:0007669"/>
    <property type="project" value="UniProtKB-EC"/>
</dbReference>
<keyword evidence="5" id="KW-0456">Lyase</keyword>
<dbReference type="InterPro" id="IPR036398">
    <property type="entry name" value="CA_dom_sf"/>
</dbReference>
<dbReference type="SMART" id="SM01057">
    <property type="entry name" value="Carb_anhydrase"/>
    <property type="match status" value="1"/>
</dbReference>
<dbReference type="AlphaFoldDB" id="A0AA39WVK9"/>
<gene>
    <name evidence="9" type="ORF">B0T14DRAFT_425412</name>
</gene>
<dbReference type="GO" id="GO:0008270">
    <property type="term" value="F:zinc ion binding"/>
    <property type="evidence" value="ECO:0007669"/>
    <property type="project" value="InterPro"/>
</dbReference>
<feature type="signal peptide" evidence="7">
    <location>
        <begin position="1"/>
        <end position="17"/>
    </location>
</feature>
<reference evidence="9" key="1">
    <citation type="submission" date="2023-06" db="EMBL/GenBank/DDBJ databases">
        <title>Genome-scale phylogeny and comparative genomics of the fungal order Sordariales.</title>
        <authorList>
            <consortium name="Lawrence Berkeley National Laboratory"/>
            <person name="Hensen N."/>
            <person name="Bonometti L."/>
            <person name="Westerberg I."/>
            <person name="Brannstrom I.O."/>
            <person name="Guillou S."/>
            <person name="Cros-Aarteil S."/>
            <person name="Calhoun S."/>
            <person name="Haridas S."/>
            <person name="Kuo A."/>
            <person name="Mondo S."/>
            <person name="Pangilinan J."/>
            <person name="Riley R."/>
            <person name="Labutti K."/>
            <person name="Andreopoulos B."/>
            <person name="Lipzen A."/>
            <person name="Chen C."/>
            <person name="Yanf M."/>
            <person name="Daum C."/>
            <person name="Ng V."/>
            <person name="Clum A."/>
            <person name="Steindorff A."/>
            <person name="Ohm R."/>
            <person name="Martin F."/>
            <person name="Silar P."/>
            <person name="Natvig D."/>
            <person name="Lalanne C."/>
            <person name="Gautier V."/>
            <person name="Ament-Velasquez S.L."/>
            <person name="Kruys A."/>
            <person name="Hutchinson M.I."/>
            <person name="Powell A.J."/>
            <person name="Barry K."/>
            <person name="Miller A.N."/>
            <person name="Grigoriev I.V."/>
            <person name="Debuchy R."/>
            <person name="Gladieux P."/>
            <person name="Thoren M.H."/>
            <person name="Johannesson H."/>
        </authorList>
    </citation>
    <scope>NUCLEOTIDE SEQUENCE</scope>
    <source>
        <strain evidence="9">CBS 606.72</strain>
    </source>
</reference>
<evidence type="ECO:0000313" key="9">
    <source>
        <dbReference type="EMBL" id="KAK0622381.1"/>
    </source>
</evidence>
<evidence type="ECO:0000259" key="8">
    <source>
        <dbReference type="PROSITE" id="PS51144"/>
    </source>
</evidence>
<dbReference type="SUPFAM" id="SSF51069">
    <property type="entry name" value="Carbonic anhydrase"/>
    <property type="match status" value="1"/>
</dbReference>
<dbReference type="Gene3D" id="3.10.200.10">
    <property type="entry name" value="Alpha carbonic anhydrase"/>
    <property type="match status" value="1"/>
</dbReference>
<keyword evidence="3" id="KW-0479">Metal-binding</keyword>
<dbReference type="EC" id="4.2.1.1" evidence="2"/>
<evidence type="ECO:0000256" key="7">
    <source>
        <dbReference type="SAM" id="SignalP"/>
    </source>
</evidence>
<comment type="similarity">
    <text evidence="1">Belongs to the alpha-carbonic anhydrase family.</text>
</comment>
<dbReference type="Proteomes" id="UP001175000">
    <property type="component" value="Unassembled WGS sequence"/>
</dbReference>
<keyword evidence="4" id="KW-0862">Zinc</keyword>
<dbReference type="PANTHER" id="PTHR18952:SF265">
    <property type="entry name" value="CARBONIC ANHYDRASE"/>
    <property type="match status" value="1"/>
</dbReference>
<evidence type="ECO:0000256" key="4">
    <source>
        <dbReference type="ARBA" id="ARBA00022833"/>
    </source>
</evidence>
<dbReference type="PROSITE" id="PS51144">
    <property type="entry name" value="ALPHA_CA_2"/>
    <property type="match status" value="1"/>
</dbReference>
<dbReference type="InterPro" id="IPR001148">
    <property type="entry name" value="CA_dom"/>
</dbReference>
<sequence>MLHLLLLLHLLLTPSLAQPSPQPTFGYHGITGPTNWYTLNPTANHKCALGRHQSPINIVTSSITCDPNAPAISIPSQPEGAEFHNLGTTVEVPVNGTLTSVDGKVYNLAQFHFHTPSEHAVDGEYAVLEVHFVFVAGDGARAVVGFLIEPGEGDALLEAVLGRVGEIPQLGDATHTGPLDFAALERHLSCADDGRYSGSLTTPPCDEDIAWHVSCRPLTISVATYQIVKDVVKFNARFTQNTPGEINLLENVANKLCGSA</sequence>
<accession>A0AA39WVK9</accession>
<dbReference type="EMBL" id="JAULSU010000003">
    <property type="protein sequence ID" value="KAK0622381.1"/>
    <property type="molecule type" value="Genomic_DNA"/>
</dbReference>
<feature type="chain" id="PRO_5041206185" description="carbonic anhydrase" evidence="7">
    <location>
        <begin position="18"/>
        <end position="260"/>
    </location>
</feature>
<evidence type="ECO:0000256" key="1">
    <source>
        <dbReference type="ARBA" id="ARBA00010718"/>
    </source>
</evidence>
<keyword evidence="10" id="KW-1185">Reference proteome</keyword>
<evidence type="ECO:0000313" key="10">
    <source>
        <dbReference type="Proteomes" id="UP001175000"/>
    </source>
</evidence>
<dbReference type="CDD" id="cd03124">
    <property type="entry name" value="alpha_CA_prokaryotic_like"/>
    <property type="match status" value="1"/>
</dbReference>
<dbReference type="InterPro" id="IPR023561">
    <property type="entry name" value="Carbonic_anhydrase_a-class"/>
</dbReference>
<keyword evidence="7" id="KW-0732">Signal</keyword>
<comment type="caution">
    <text evidence="9">The sequence shown here is derived from an EMBL/GenBank/DDBJ whole genome shotgun (WGS) entry which is preliminary data.</text>
</comment>
<name>A0AA39WVK9_9PEZI</name>
<comment type="catalytic activity">
    <reaction evidence="6">
        <text>hydrogencarbonate + H(+) = CO2 + H2O</text>
        <dbReference type="Rhea" id="RHEA:10748"/>
        <dbReference type="ChEBI" id="CHEBI:15377"/>
        <dbReference type="ChEBI" id="CHEBI:15378"/>
        <dbReference type="ChEBI" id="CHEBI:16526"/>
        <dbReference type="ChEBI" id="CHEBI:17544"/>
        <dbReference type="EC" id="4.2.1.1"/>
    </reaction>
</comment>
<evidence type="ECO:0000256" key="5">
    <source>
        <dbReference type="ARBA" id="ARBA00023239"/>
    </source>
</evidence>
<dbReference type="InterPro" id="IPR041891">
    <property type="entry name" value="Alpha_CA_prokaryot-like"/>
</dbReference>
<feature type="domain" description="Alpha-carbonic anhydrase" evidence="8">
    <location>
        <begin position="23"/>
        <end position="260"/>
    </location>
</feature>
<evidence type="ECO:0000256" key="3">
    <source>
        <dbReference type="ARBA" id="ARBA00022723"/>
    </source>
</evidence>
<dbReference type="Pfam" id="PF00194">
    <property type="entry name" value="Carb_anhydrase"/>
    <property type="match status" value="1"/>
</dbReference>
<proteinExistence type="inferred from homology"/>
<organism evidence="9 10">
    <name type="scientific">Immersiella caudata</name>
    <dbReference type="NCBI Taxonomy" id="314043"/>
    <lineage>
        <taxon>Eukaryota</taxon>
        <taxon>Fungi</taxon>
        <taxon>Dikarya</taxon>
        <taxon>Ascomycota</taxon>
        <taxon>Pezizomycotina</taxon>
        <taxon>Sordariomycetes</taxon>
        <taxon>Sordariomycetidae</taxon>
        <taxon>Sordariales</taxon>
        <taxon>Lasiosphaeriaceae</taxon>
        <taxon>Immersiella</taxon>
    </lineage>
</organism>
<dbReference type="PANTHER" id="PTHR18952">
    <property type="entry name" value="CARBONIC ANHYDRASE"/>
    <property type="match status" value="1"/>
</dbReference>
<evidence type="ECO:0000256" key="6">
    <source>
        <dbReference type="ARBA" id="ARBA00048348"/>
    </source>
</evidence>
<protein>
    <recommendedName>
        <fullName evidence="2">carbonic anhydrase</fullName>
        <ecNumber evidence="2">4.2.1.1</ecNumber>
    </recommendedName>
</protein>